<dbReference type="PANTHER" id="PTHR30136">
    <property type="entry name" value="HELIX-TURN-HELIX TRANSCRIPTIONAL REGULATOR, ICLR FAMILY"/>
    <property type="match status" value="1"/>
</dbReference>
<keyword evidence="3" id="KW-0804">Transcription</keyword>
<dbReference type="InterPro" id="IPR014757">
    <property type="entry name" value="Tscrpt_reg_IclR_C"/>
</dbReference>
<dbReference type="PROSITE" id="PS51077">
    <property type="entry name" value="HTH_ICLR"/>
    <property type="match status" value="1"/>
</dbReference>
<dbReference type="SUPFAM" id="SSF55781">
    <property type="entry name" value="GAF domain-like"/>
    <property type="match status" value="1"/>
</dbReference>
<feature type="domain" description="HTH iclR-type" evidence="4">
    <location>
        <begin position="9"/>
        <end position="69"/>
    </location>
</feature>
<proteinExistence type="predicted"/>
<protein>
    <submittedName>
        <fullName evidence="6">Allantoin degradation transcriptional regulator AllR</fullName>
    </submittedName>
</protein>
<dbReference type="Pfam" id="PF09339">
    <property type="entry name" value="HTH_IclR"/>
    <property type="match status" value="1"/>
</dbReference>
<dbReference type="PROSITE" id="PS51078">
    <property type="entry name" value="ICLR_ED"/>
    <property type="match status" value="1"/>
</dbReference>
<evidence type="ECO:0000259" key="5">
    <source>
        <dbReference type="PROSITE" id="PS51078"/>
    </source>
</evidence>
<evidence type="ECO:0000313" key="7">
    <source>
        <dbReference type="Proteomes" id="UP001501637"/>
    </source>
</evidence>
<dbReference type="PANTHER" id="PTHR30136:SF24">
    <property type="entry name" value="HTH-TYPE TRANSCRIPTIONAL REPRESSOR ALLR"/>
    <property type="match status" value="1"/>
</dbReference>
<dbReference type="InterPro" id="IPR029016">
    <property type="entry name" value="GAF-like_dom_sf"/>
</dbReference>
<dbReference type="InterPro" id="IPR050707">
    <property type="entry name" value="HTH_MetabolicPath_Reg"/>
</dbReference>
<evidence type="ECO:0000256" key="3">
    <source>
        <dbReference type="ARBA" id="ARBA00023163"/>
    </source>
</evidence>
<evidence type="ECO:0000256" key="1">
    <source>
        <dbReference type="ARBA" id="ARBA00023015"/>
    </source>
</evidence>
<dbReference type="RefSeq" id="WP_344519021.1">
    <property type="nucleotide sequence ID" value="NZ_BAAAUG010000019.1"/>
</dbReference>
<dbReference type="EMBL" id="BAAAUG010000019">
    <property type="protein sequence ID" value="GAA3087293.1"/>
    <property type="molecule type" value="Genomic_DNA"/>
</dbReference>
<dbReference type="Gene3D" id="1.10.10.10">
    <property type="entry name" value="Winged helix-like DNA-binding domain superfamily/Winged helix DNA-binding domain"/>
    <property type="match status" value="1"/>
</dbReference>
<dbReference type="InterPro" id="IPR036390">
    <property type="entry name" value="WH_DNA-bd_sf"/>
</dbReference>
<accession>A0ABP6M7P9</accession>
<evidence type="ECO:0000313" key="6">
    <source>
        <dbReference type="EMBL" id="GAA3087293.1"/>
    </source>
</evidence>
<gene>
    <name evidence="6" type="primary">allR_1</name>
    <name evidence="6" type="ORF">GCM10010449_08510</name>
</gene>
<organism evidence="6 7">
    <name type="scientific">Streptomyces rectiviolaceus</name>
    <dbReference type="NCBI Taxonomy" id="332591"/>
    <lineage>
        <taxon>Bacteria</taxon>
        <taxon>Bacillati</taxon>
        <taxon>Actinomycetota</taxon>
        <taxon>Actinomycetes</taxon>
        <taxon>Kitasatosporales</taxon>
        <taxon>Streptomycetaceae</taxon>
        <taxon>Streptomyces</taxon>
    </lineage>
</organism>
<dbReference type="Pfam" id="PF01614">
    <property type="entry name" value="IclR_C"/>
    <property type="match status" value="1"/>
</dbReference>
<feature type="domain" description="IclR-ED" evidence="5">
    <location>
        <begin position="70"/>
        <end position="249"/>
    </location>
</feature>
<evidence type="ECO:0000256" key="2">
    <source>
        <dbReference type="ARBA" id="ARBA00023125"/>
    </source>
</evidence>
<reference evidence="7" key="1">
    <citation type="journal article" date="2019" name="Int. J. Syst. Evol. Microbiol.">
        <title>The Global Catalogue of Microorganisms (GCM) 10K type strain sequencing project: providing services to taxonomists for standard genome sequencing and annotation.</title>
        <authorList>
            <consortium name="The Broad Institute Genomics Platform"/>
            <consortium name="The Broad Institute Genome Sequencing Center for Infectious Disease"/>
            <person name="Wu L."/>
            <person name="Ma J."/>
        </authorList>
    </citation>
    <scope>NUCLEOTIDE SEQUENCE [LARGE SCALE GENOMIC DNA]</scope>
    <source>
        <strain evidence="7">JCM 9092</strain>
    </source>
</reference>
<dbReference type="Proteomes" id="UP001501637">
    <property type="component" value="Unassembled WGS sequence"/>
</dbReference>
<dbReference type="Gene3D" id="3.30.450.40">
    <property type="match status" value="1"/>
</dbReference>
<name>A0ABP6M7P9_9ACTN</name>
<comment type="caution">
    <text evidence="6">The sequence shown here is derived from an EMBL/GenBank/DDBJ whole genome shotgun (WGS) entry which is preliminary data.</text>
</comment>
<dbReference type="SMART" id="SM00346">
    <property type="entry name" value="HTH_ICLR"/>
    <property type="match status" value="1"/>
</dbReference>
<sequence length="249" mass="26315">MSGAPVTGPASVDRALDLLEAIARAPGPVPAKVLARELGCALSTVYHLLAPLTARGHVERTGAGYALGPRVPALYRSFQRHAGIDEASRGLLLDVRRAAGAHAYLSARRGSRIAVVDSTASLSENLDDPFEVGLDHGAHATAHGKVLLASLSRAARRRYLDAHGLPRLTENTITSPDRFEAELRRVRAAGVAVSVGETDPAFTCVAVPLPDSARALSVSLPTAAYRGRQRELARVLTRAARCGFPTLPE</sequence>
<dbReference type="InterPro" id="IPR005471">
    <property type="entry name" value="Tscrpt_reg_IclR_N"/>
</dbReference>
<keyword evidence="2" id="KW-0238">DNA-binding</keyword>
<keyword evidence="7" id="KW-1185">Reference proteome</keyword>
<evidence type="ECO:0000259" key="4">
    <source>
        <dbReference type="PROSITE" id="PS51077"/>
    </source>
</evidence>
<keyword evidence="1" id="KW-0805">Transcription regulation</keyword>
<dbReference type="InterPro" id="IPR036388">
    <property type="entry name" value="WH-like_DNA-bd_sf"/>
</dbReference>
<dbReference type="SUPFAM" id="SSF46785">
    <property type="entry name" value="Winged helix' DNA-binding domain"/>
    <property type="match status" value="1"/>
</dbReference>